<keyword evidence="4" id="KW-1185">Reference proteome</keyword>
<keyword evidence="1" id="KW-0175">Coiled coil</keyword>
<evidence type="ECO:0000256" key="1">
    <source>
        <dbReference type="SAM" id="Coils"/>
    </source>
</evidence>
<dbReference type="InterPro" id="IPR025052">
    <property type="entry name" value="DUF3967"/>
</dbReference>
<accession>A0A7Y0K5C9</accession>
<dbReference type="Proteomes" id="UP000588491">
    <property type="component" value="Unassembled WGS sequence"/>
</dbReference>
<proteinExistence type="predicted"/>
<protein>
    <submittedName>
        <fullName evidence="3">DUF3967 domain-containing protein</fullName>
    </submittedName>
</protein>
<sequence length="190" mass="22683">MSGTDGTLTVRDMTNRLNIGDSTLRKWCLSLEEHGYNFYRTDQNKRIFTQQDLIVLQQFQKLVQEKNMSMNNASLVVTTKHQKAPFSDETEIEQENNVPSMRSDNQFIERLMTYIEHQEERQKQQEQFNKALLERLDQQQKYIEERLNKRDETLIQSLREVQETKKLIAAAEEKREEESKKGFFQRLFGK</sequence>
<dbReference type="InterPro" id="IPR009061">
    <property type="entry name" value="DNA-bd_dom_put_sf"/>
</dbReference>
<organism evidence="3 4">
    <name type="scientific">Niallia alba</name>
    <dbReference type="NCBI Taxonomy" id="2729105"/>
    <lineage>
        <taxon>Bacteria</taxon>
        <taxon>Bacillati</taxon>
        <taxon>Bacillota</taxon>
        <taxon>Bacilli</taxon>
        <taxon>Bacillales</taxon>
        <taxon>Bacillaceae</taxon>
        <taxon>Niallia</taxon>
    </lineage>
</organism>
<name>A0A7Y0K5C9_9BACI</name>
<dbReference type="EMBL" id="JABBPK010000001">
    <property type="protein sequence ID" value="NMO76086.1"/>
    <property type="molecule type" value="Genomic_DNA"/>
</dbReference>
<feature type="domain" description="DUF3967" evidence="2">
    <location>
        <begin position="146"/>
        <end position="175"/>
    </location>
</feature>
<evidence type="ECO:0000313" key="3">
    <source>
        <dbReference type="EMBL" id="NMO76086.1"/>
    </source>
</evidence>
<evidence type="ECO:0000259" key="2">
    <source>
        <dbReference type="Pfam" id="PF13152"/>
    </source>
</evidence>
<gene>
    <name evidence="3" type="ORF">HHU08_03540</name>
</gene>
<feature type="coiled-coil region" evidence="1">
    <location>
        <begin position="114"/>
        <end position="181"/>
    </location>
</feature>
<dbReference type="SUPFAM" id="SSF46955">
    <property type="entry name" value="Putative DNA-binding domain"/>
    <property type="match status" value="1"/>
</dbReference>
<dbReference type="Gene3D" id="1.10.1660.10">
    <property type="match status" value="1"/>
</dbReference>
<reference evidence="3 4" key="1">
    <citation type="submission" date="2020-04" db="EMBL/GenBank/DDBJ databases">
        <title>Bacillus sp. UniB3 isolated from commercial digestive syrup.</title>
        <authorList>
            <person name="Thorat V."/>
            <person name="Kirdat K."/>
            <person name="Tiwarekar B."/>
            <person name="Yadav A."/>
        </authorList>
    </citation>
    <scope>NUCLEOTIDE SEQUENCE [LARGE SCALE GENOMIC DNA]</scope>
    <source>
        <strain evidence="3 4">UniB3</strain>
    </source>
</reference>
<dbReference type="AlphaFoldDB" id="A0A7Y0K5C9"/>
<evidence type="ECO:0000313" key="4">
    <source>
        <dbReference type="Proteomes" id="UP000588491"/>
    </source>
</evidence>
<comment type="caution">
    <text evidence="3">The sequence shown here is derived from an EMBL/GenBank/DDBJ whole genome shotgun (WGS) entry which is preliminary data.</text>
</comment>
<dbReference type="Pfam" id="PF13152">
    <property type="entry name" value="DUF3967"/>
    <property type="match status" value="1"/>
</dbReference>
<dbReference type="RefSeq" id="WP_169187806.1">
    <property type="nucleotide sequence ID" value="NZ_JABBPK010000001.1"/>
</dbReference>